<accession>A0A4R2LIK6</accession>
<dbReference type="Proteomes" id="UP000295711">
    <property type="component" value="Unassembled WGS sequence"/>
</dbReference>
<evidence type="ECO:0000313" key="2">
    <source>
        <dbReference type="Proteomes" id="UP000295711"/>
    </source>
</evidence>
<organism evidence="1 2">
    <name type="scientific">Frisingicoccus caecimuris</name>
    <dbReference type="NCBI Taxonomy" id="1796636"/>
    <lineage>
        <taxon>Bacteria</taxon>
        <taxon>Bacillati</taxon>
        <taxon>Bacillota</taxon>
        <taxon>Clostridia</taxon>
        <taxon>Lachnospirales</taxon>
        <taxon>Lachnospiraceae</taxon>
        <taxon>Frisingicoccus</taxon>
    </lineage>
</organism>
<protein>
    <submittedName>
        <fullName evidence="1">Putative AAA-ATPase</fullName>
    </submittedName>
</protein>
<comment type="caution">
    <text evidence="1">The sequence shown here is derived from an EMBL/GenBank/DDBJ whole genome shotgun (WGS) entry which is preliminary data.</text>
</comment>
<dbReference type="PANTHER" id="PTHR34825:SF1">
    <property type="entry name" value="AAA-ATPASE-LIKE DOMAIN-CONTAINING PROTEIN"/>
    <property type="match status" value="1"/>
</dbReference>
<reference evidence="1 2" key="1">
    <citation type="submission" date="2019-03" db="EMBL/GenBank/DDBJ databases">
        <title>Genomic Encyclopedia of Type Strains, Phase IV (KMG-IV): sequencing the most valuable type-strain genomes for metagenomic binning, comparative biology and taxonomic classification.</title>
        <authorList>
            <person name="Goeker M."/>
        </authorList>
    </citation>
    <scope>NUCLEOTIDE SEQUENCE [LARGE SCALE GENOMIC DNA]</scope>
    <source>
        <strain evidence="1 2">DSM 28559</strain>
    </source>
</reference>
<dbReference type="PANTHER" id="PTHR34825">
    <property type="entry name" value="CONSERVED PROTEIN, WITH A WEAK D-GALACTARATE DEHYDRATASE/ALTRONATE HYDROLASE DOMAIN"/>
    <property type="match status" value="1"/>
</dbReference>
<proteinExistence type="predicted"/>
<keyword evidence="2" id="KW-1185">Reference proteome</keyword>
<dbReference type="EMBL" id="SLXA01000004">
    <property type="protein sequence ID" value="TCO85087.1"/>
    <property type="molecule type" value="Genomic_DNA"/>
</dbReference>
<dbReference type="AlphaFoldDB" id="A0A4R2LIK6"/>
<sequence length="225" mass="25897">MDEVNTMAAYYGQETKLEELREWYDGYRFGSTEIYNPWSVANYFYNNCQAKPYWTNTSDNEIIREIMISLTPDIAENLFALLQGQTVQASLNMDVIYPRITDGTDTIFSFLLLAGYLKPVSDSVETEFGTFMELALPNKEIRRVYNTEILSWLRGTVDGNVMAGLEKALYLNDGKKLQEFFRKYMITCISCFDGASEGFYHGMMFGLAAGMSSRYYIRSNREFGE</sequence>
<gene>
    <name evidence="1" type="ORF">EV212_104142</name>
</gene>
<name>A0A4R2LIK6_9FIRM</name>
<evidence type="ECO:0000313" key="1">
    <source>
        <dbReference type="EMBL" id="TCO85087.1"/>
    </source>
</evidence>